<accession>A0A0L6CQV0</accession>
<evidence type="ECO:0000313" key="5">
    <source>
        <dbReference type="Proteomes" id="UP000182160"/>
    </source>
</evidence>
<proteinExistence type="predicted"/>
<reference evidence="2" key="2">
    <citation type="submission" date="2015-07" db="EMBL/GenBank/DDBJ databases">
        <title>MeaNS - Measles Nucleotide Surveillance Program.</title>
        <authorList>
            <person name="Tran T."/>
            <person name="Druce J."/>
        </authorList>
    </citation>
    <scope>NUCLEOTIDE SEQUENCE</scope>
    <source>
        <strain evidence="2">EL-164</strain>
    </source>
</reference>
<keyword evidence="1" id="KW-0732">Signal</keyword>
<name>A0A0L6CQV0_9RHOB</name>
<sequence>MKVMIAAFVACGIITAAAPTVLSELGYTSEAKRAGDAVRLGDAAE</sequence>
<dbReference type="Proteomes" id="UP000182160">
    <property type="component" value="Unassembled WGS sequence"/>
</dbReference>
<keyword evidence="4" id="KW-1185">Reference proteome</keyword>
<organism evidence="2 4">
    <name type="scientific">Roseovarius tolerans</name>
    <dbReference type="NCBI Taxonomy" id="74031"/>
    <lineage>
        <taxon>Bacteria</taxon>
        <taxon>Pseudomonadati</taxon>
        <taxon>Pseudomonadota</taxon>
        <taxon>Alphaproteobacteria</taxon>
        <taxon>Rhodobacterales</taxon>
        <taxon>Roseobacteraceae</taxon>
        <taxon>Roseovarius</taxon>
    </lineage>
</organism>
<evidence type="ECO:0000313" key="3">
    <source>
        <dbReference type="EMBL" id="SEM52412.1"/>
    </source>
</evidence>
<protein>
    <submittedName>
        <fullName evidence="2">Uncharacterized protein</fullName>
    </submittedName>
</protein>
<dbReference type="AlphaFoldDB" id="A0A0L6CQV0"/>
<reference evidence="3 5" key="3">
    <citation type="submission" date="2016-10" db="EMBL/GenBank/DDBJ databases">
        <authorList>
            <person name="de Groot N.N."/>
        </authorList>
    </citation>
    <scope>NUCLEOTIDE SEQUENCE [LARGE SCALE GENOMIC DNA]</scope>
    <source>
        <strain evidence="3 5">DSM 11457</strain>
    </source>
</reference>
<evidence type="ECO:0000313" key="4">
    <source>
        <dbReference type="Proteomes" id="UP000037046"/>
    </source>
</evidence>
<feature type="chain" id="PRO_5010426853" evidence="1">
    <location>
        <begin position="19"/>
        <end position="45"/>
    </location>
</feature>
<evidence type="ECO:0000313" key="2">
    <source>
        <dbReference type="EMBL" id="KNX40111.1"/>
    </source>
</evidence>
<evidence type="ECO:0000256" key="1">
    <source>
        <dbReference type="SAM" id="SignalP"/>
    </source>
</evidence>
<reference evidence="4" key="1">
    <citation type="submission" date="2015-07" db="EMBL/GenBank/DDBJ databases">
        <title>Draft Genome Sequence of Roseovarius tolerans EL-164, a producer of N-Acylated Alanine Methyl Esters (NAMEs).</title>
        <authorList>
            <person name="Voget S."/>
            <person name="Bruns H."/>
            <person name="Wagner-Doebler I."/>
            <person name="Schulz S."/>
            <person name="Daniel R."/>
        </authorList>
    </citation>
    <scope>NUCLEOTIDE SEQUENCE [LARGE SCALE GENOMIC DNA]</scope>
    <source>
        <strain evidence="4">EL-164</strain>
    </source>
</reference>
<dbReference type="RefSeq" id="WP_162838267.1">
    <property type="nucleotide sequence ID" value="NZ_CP118494.1"/>
</dbReference>
<feature type="signal peptide" evidence="1">
    <location>
        <begin position="1"/>
        <end position="18"/>
    </location>
</feature>
<dbReference type="Proteomes" id="UP000037046">
    <property type="component" value="Unassembled WGS sequence"/>
</dbReference>
<dbReference type="EMBL" id="LGVV01000068">
    <property type="protein sequence ID" value="KNX40111.1"/>
    <property type="molecule type" value="Genomic_DNA"/>
</dbReference>
<dbReference type="EMBL" id="FOBO01000005">
    <property type="protein sequence ID" value="SEM52412.1"/>
    <property type="molecule type" value="Genomic_DNA"/>
</dbReference>
<dbReference type="PATRIC" id="fig|74031.6.peg.3408"/>
<gene>
    <name evidence="2" type="ORF">ROTO_33330</name>
    <name evidence="3" type="ORF">SAMN04488077_105178</name>
</gene>